<sequence length="78" mass="8839">MWIPDKLRPRKVSNIRMAEHLQTCSLFPSHPPTLLPPPPSLKTSTFSSAEVHRLRQEEARGGPSFLPPVQRKSLSNQK</sequence>
<dbReference type="Proteomes" id="UP000324222">
    <property type="component" value="Unassembled WGS sequence"/>
</dbReference>
<name>A0A5B7ENF6_PORTR</name>
<protein>
    <submittedName>
        <fullName evidence="2">Uncharacterized protein</fullName>
    </submittedName>
</protein>
<organism evidence="2 3">
    <name type="scientific">Portunus trituberculatus</name>
    <name type="common">Swimming crab</name>
    <name type="synonym">Neptunus trituberculatus</name>
    <dbReference type="NCBI Taxonomy" id="210409"/>
    <lineage>
        <taxon>Eukaryota</taxon>
        <taxon>Metazoa</taxon>
        <taxon>Ecdysozoa</taxon>
        <taxon>Arthropoda</taxon>
        <taxon>Crustacea</taxon>
        <taxon>Multicrustacea</taxon>
        <taxon>Malacostraca</taxon>
        <taxon>Eumalacostraca</taxon>
        <taxon>Eucarida</taxon>
        <taxon>Decapoda</taxon>
        <taxon>Pleocyemata</taxon>
        <taxon>Brachyura</taxon>
        <taxon>Eubrachyura</taxon>
        <taxon>Portunoidea</taxon>
        <taxon>Portunidae</taxon>
        <taxon>Portuninae</taxon>
        <taxon>Portunus</taxon>
    </lineage>
</organism>
<evidence type="ECO:0000313" key="2">
    <source>
        <dbReference type="EMBL" id="MPC35732.1"/>
    </source>
</evidence>
<keyword evidence="3" id="KW-1185">Reference proteome</keyword>
<comment type="caution">
    <text evidence="2">The sequence shown here is derived from an EMBL/GenBank/DDBJ whole genome shotgun (WGS) entry which is preliminary data.</text>
</comment>
<gene>
    <name evidence="2" type="ORF">E2C01_029166</name>
</gene>
<feature type="compositionally biased region" description="Basic and acidic residues" evidence="1">
    <location>
        <begin position="50"/>
        <end position="60"/>
    </location>
</feature>
<feature type="compositionally biased region" description="Pro residues" evidence="1">
    <location>
        <begin position="29"/>
        <end position="40"/>
    </location>
</feature>
<evidence type="ECO:0000256" key="1">
    <source>
        <dbReference type="SAM" id="MobiDB-lite"/>
    </source>
</evidence>
<feature type="region of interest" description="Disordered" evidence="1">
    <location>
        <begin position="28"/>
        <end position="78"/>
    </location>
</feature>
<reference evidence="2 3" key="1">
    <citation type="submission" date="2019-05" db="EMBL/GenBank/DDBJ databases">
        <title>Another draft genome of Portunus trituberculatus and its Hox gene families provides insights of decapod evolution.</title>
        <authorList>
            <person name="Jeong J.-H."/>
            <person name="Song I."/>
            <person name="Kim S."/>
            <person name="Choi T."/>
            <person name="Kim D."/>
            <person name="Ryu S."/>
            <person name="Kim W."/>
        </authorList>
    </citation>
    <scope>NUCLEOTIDE SEQUENCE [LARGE SCALE GENOMIC DNA]</scope>
    <source>
        <tissue evidence="2">Muscle</tissue>
    </source>
</reference>
<dbReference type="EMBL" id="VSRR010003336">
    <property type="protein sequence ID" value="MPC35732.1"/>
    <property type="molecule type" value="Genomic_DNA"/>
</dbReference>
<proteinExistence type="predicted"/>
<accession>A0A5B7ENF6</accession>
<dbReference type="AlphaFoldDB" id="A0A5B7ENF6"/>
<evidence type="ECO:0000313" key="3">
    <source>
        <dbReference type="Proteomes" id="UP000324222"/>
    </source>
</evidence>